<reference evidence="2" key="1">
    <citation type="submission" date="2022-10" db="EMBL/GenBank/DDBJ databases">
        <title>Cytochrome P450 Catalyzes Benzene Ring Formation in the Biosynthesis of Trialkyl-Substituted Aromatic Polyketides.</title>
        <authorList>
            <person name="Zhao E."/>
            <person name="Ge H."/>
        </authorList>
    </citation>
    <scope>NUCLEOTIDE SEQUENCE</scope>
    <source>
        <strain evidence="2">NA0869</strain>
    </source>
</reference>
<gene>
    <name evidence="2" type="ORF">OGH68_29580</name>
</gene>
<feature type="domain" description="DUF4440" evidence="1">
    <location>
        <begin position="15"/>
        <end position="112"/>
    </location>
</feature>
<evidence type="ECO:0000313" key="3">
    <source>
        <dbReference type="Proteomes" id="UP001163878"/>
    </source>
</evidence>
<protein>
    <submittedName>
        <fullName evidence="2">Nuclear transport factor 2 family protein</fullName>
    </submittedName>
</protein>
<dbReference type="Proteomes" id="UP001163878">
    <property type="component" value="Chromosome"/>
</dbReference>
<proteinExistence type="predicted"/>
<dbReference type="Gene3D" id="3.10.450.50">
    <property type="match status" value="1"/>
</dbReference>
<accession>A0ABY6IG98</accession>
<name>A0ABY6IG98_STRPE</name>
<dbReference type="SUPFAM" id="SSF54427">
    <property type="entry name" value="NTF2-like"/>
    <property type="match status" value="1"/>
</dbReference>
<dbReference type="RefSeq" id="WP_264248184.1">
    <property type="nucleotide sequence ID" value="NZ_CP107567.1"/>
</dbReference>
<dbReference type="EMBL" id="CP107567">
    <property type="protein sequence ID" value="UYQ65205.1"/>
    <property type="molecule type" value="Genomic_DNA"/>
</dbReference>
<dbReference type="InterPro" id="IPR027843">
    <property type="entry name" value="DUF4440"/>
</dbReference>
<dbReference type="InterPro" id="IPR032710">
    <property type="entry name" value="NTF2-like_dom_sf"/>
</dbReference>
<organism evidence="2 3">
    <name type="scientific">Streptomyces peucetius</name>
    <dbReference type="NCBI Taxonomy" id="1950"/>
    <lineage>
        <taxon>Bacteria</taxon>
        <taxon>Bacillati</taxon>
        <taxon>Actinomycetota</taxon>
        <taxon>Actinomycetes</taxon>
        <taxon>Kitasatosporales</taxon>
        <taxon>Streptomycetaceae</taxon>
        <taxon>Streptomyces</taxon>
    </lineage>
</organism>
<evidence type="ECO:0000259" key="1">
    <source>
        <dbReference type="Pfam" id="PF14534"/>
    </source>
</evidence>
<keyword evidence="3" id="KW-1185">Reference proteome</keyword>
<dbReference type="Pfam" id="PF14534">
    <property type="entry name" value="DUF4440"/>
    <property type="match status" value="1"/>
</dbReference>
<sequence>MTESAQVDPVEAAADAERRLLEPAVRSSPELMASLLHPDFREVGASGWLWDRDSVVAALSPEASKALPITASRMTGVQLATDLVHLTFDTETGGRRAHRSSLWRLTDGRWLLWFHQGTPFDAEVARPDGVRLAQPDGPPAG</sequence>
<evidence type="ECO:0000313" key="2">
    <source>
        <dbReference type="EMBL" id="UYQ65205.1"/>
    </source>
</evidence>